<dbReference type="SUPFAM" id="SSF54427">
    <property type="entry name" value="NTF2-like"/>
    <property type="match status" value="1"/>
</dbReference>
<feature type="domain" description="DUF4440" evidence="1">
    <location>
        <begin position="42"/>
        <end position="146"/>
    </location>
</feature>
<dbReference type="Proteomes" id="UP000024635">
    <property type="component" value="Unassembled WGS sequence"/>
</dbReference>
<organism evidence="2 3">
    <name type="scientific">Ancylostoma ceylanicum</name>
    <dbReference type="NCBI Taxonomy" id="53326"/>
    <lineage>
        <taxon>Eukaryota</taxon>
        <taxon>Metazoa</taxon>
        <taxon>Ecdysozoa</taxon>
        <taxon>Nematoda</taxon>
        <taxon>Chromadorea</taxon>
        <taxon>Rhabditida</taxon>
        <taxon>Rhabditina</taxon>
        <taxon>Rhabditomorpha</taxon>
        <taxon>Strongyloidea</taxon>
        <taxon>Ancylostomatidae</taxon>
        <taxon>Ancylostomatinae</taxon>
        <taxon>Ancylostoma</taxon>
    </lineage>
</organism>
<proteinExistence type="predicted"/>
<reference evidence="3" key="1">
    <citation type="journal article" date="2015" name="Nat. Genet.">
        <title>The genome and transcriptome of the zoonotic hookworm Ancylostoma ceylanicum identify infection-specific gene families.</title>
        <authorList>
            <person name="Schwarz E.M."/>
            <person name="Hu Y."/>
            <person name="Antoshechkin I."/>
            <person name="Miller M.M."/>
            <person name="Sternberg P.W."/>
            <person name="Aroian R.V."/>
        </authorList>
    </citation>
    <scope>NUCLEOTIDE SEQUENCE</scope>
    <source>
        <strain evidence="3">HY135</strain>
    </source>
</reference>
<dbReference type="InterPro" id="IPR027843">
    <property type="entry name" value="DUF4440"/>
</dbReference>
<protein>
    <recommendedName>
        <fullName evidence="1">DUF4440 domain-containing protein</fullName>
    </recommendedName>
</protein>
<evidence type="ECO:0000313" key="3">
    <source>
        <dbReference type="Proteomes" id="UP000024635"/>
    </source>
</evidence>
<gene>
    <name evidence="2" type="primary">Acey_s0025.g1286</name>
    <name evidence="2" type="ORF">Y032_0025g1286</name>
</gene>
<accession>A0A016UW92</accession>
<evidence type="ECO:0000313" key="2">
    <source>
        <dbReference type="EMBL" id="EYC19276.1"/>
    </source>
</evidence>
<dbReference type="AlphaFoldDB" id="A0A016UW92"/>
<name>A0A016UW92_9BILA</name>
<comment type="caution">
    <text evidence="2">The sequence shown here is derived from an EMBL/GenBank/DDBJ whole genome shotgun (WGS) entry which is preliminary data.</text>
</comment>
<dbReference type="EMBL" id="JARK01001361">
    <property type="protein sequence ID" value="EYC19276.1"/>
    <property type="molecule type" value="Genomic_DNA"/>
</dbReference>
<evidence type="ECO:0000259" key="1">
    <source>
        <dbReference type="Pfam" id="PF14534"/>
    </source>
</evidence>
<dbReference type="Gene3D" id="3.10.450.50">
    <property type="match status" value="1"/>
</dbReference>
<dbReference type="Pfam" id="PF14534">
    <property type="entry name" value="DUF4440"/>
    <property type="match status" value="1"/>
</dbReference>
<dbReference type="InterPro" id="IPR032710">
    <property type="entry name" value="NTF2-like_dom_sf"/>
</dbReference>
<sequence>MTSIPVRAVRLRGVLVEVVNGCPPSTLPIHITLRKAKAILKPLYDALENHYYKGEMEKSMDYIHTDAVVVNKGNGAQYGKKEIMEAFKKFTEEFGVSKFIRSNEVYCGCECCLCLSCDITLDSPKKGKQSAKAFHIWKKEDGKWKLYHDEYAIAS</sequence>
<dbReference type="OrthoDB" id="5852458at2759"/>
<keyword evidence="3" id="KW-1185">Reference proteome</keyword>